<protein>
    <submittedName>
        <fullName evidence="1">Uncharacterized protein</fullName>
    </submittedName>
</protein>
<dbReference type="AlphaFoldDB" id="A0A6A1WUQ8"/>
<evidence type="ECO:0000313" key="2">
    <source>
        <dbReference type="Proteomes" id="UP000516437"/>
    </source>
</evidence>
<evidence type="ECO:0000313" key="1">
    <source>
        <dbReference type="EMBL" id="KAB1227467.1"/>
    </source>
</evidence>
<dbReference type="EMBL" id="RXIC02000019">
    <property type="protein sequence ID" value="KAB1227467.1"/>
    <property type="molecule type" value="Genomic_DNA"/>
</dbReference>
<organism evidence="1 2">
    <name type="scientific">Morella rubra</name>
    <name type="common">Chinese bayberry</name>
    <dbReference type="NCBI Taxonomy" id="262757"/>
    <lineage>
        <taxon>Eukaryota</taxon>
        <taxon>Viridiplantae</taxon>
        <taxon>Streptophyta</taxon>
        <taxon>Embryophyta</taxon>
        <taxon>Tracheophyta</taxon>
        <taxon>Spermatophyta</taxon>
        <taxon>Magnoliopsida</taxon>
        <taxon>eudicotyledons</taxon>
        <taxon>Gunneridae</taxon>
        <taxon>Pentapetalae</taxon>
        <taxon>rosids</taxon>
        <taxon>fabids</taxon>
        <taxon>Fagales</taxon>
        <taxon>Myricaceae</taxon>
        <taxon>Morella</taxon>
    </lineage>
</organism>
<keyword evidence="2" id="KW-1185">Reference proteome</keyword>
<dbReference type="Proteomes" id="UP000516437">
    <property type="component" value="Chromosome 1"/>
</dbReference>
<sequence>MERSGRSIINVEGQTNRPAWADAYLGELNENIRSIVQPTHSLCMELQCHLIGLETKLALTDRAITEELNIMRMEIIRIREQLSQSVHTVPVQLQTLVGRVDNIEKHLAYVRDALGQDLDELEATRDLN</sequence>
<accession>A0A6A1WUQ8</accession>
<dbReference type="OrthoDB" id="10255630at2759"/>
<name>A0A6A1WUQ8_9ROSI</name>
<reference evidence="1 2" key="1">
    <citation type="journal article" date="2019" name="Plant Biotechnol. J.">
        <title>The red bayberry genome and genetic basis of sex determination.</title>
        <authorList>
            <person name="Jia H.M."/>
            <person name="Jia H.J."/>
            <person name="Cai Q.L."/>
            <person name="Wang Y."/>
            <person name="Zhao H.B."/>
            <person name="Yang W.F."/>
            <person name="Wang G.Y."/>
            <person name="Li Y.H."/>
            <person name="Zhan D.L."/>
            <person name="Shen Y.T."/>
            <person name="Niu Q.F."/>
            <person name="Chang L."/>
            <person name="Qiu J."/>
            <person name="Zhao L."/>
            <person name="Xie H.B."/>
            <person name="Fu W.Y."/>
            <person name="Jin J."/>
            <person name="Li X.W."/>
            <person name="Jiao Y."/>
            <person name="Zhou C.C."/>
            <person name="Tu T."/>
            <person name="Chai C.Y."/>
            <person name="Gao J.L."/>
            <person name="Fan L.J."/>
            <person name="van de Weg E."/>
            <person name="Wang J.Y."/>
            <person name="Gao Z.S."/>
        </authorList>
    </citation>
    <scope>NUCLEOTIDE SEQUENCE [LARGE SCALE GENOMIC DNA]</scope>
    <source>
        <tissue evidence="1">Leaves</tissue>
    </source>
</reference>
<comment type="caution">
    <text evidence="1">The sequence shown here is derived from an EMBL/GenBank/DDBJ whole genome shotgun (WGS) entry which is preliminary data.</text>
</comment>
<gene>
    <name evidence="1" type="ORF">CJ030_MR1G023797</name>
</gene>
<proteinExistence type="predicted"/>